<dbReference type="SUPFAM" id="SSF103473">
    <property type="entry name" value="MFS general substrate transporter"/>
    <property type="match status" value="2"/>
</dbReference>
<feature type="transmembrane region" description="Helical" evidence="7">
    <location>
        <begin position="198"/>
        <end position="218"/>
    </location>
</feature>
<dbReference type="InterPro" id="IPR020846">
    <property type="entry name" value="MFS_dom"/>
</dbReference>
<organism evidence="9 10">
    <name type="scientific">Penicillium ucsense</name>
    <dbReference type="NCBI Taxonomy" id="2839758"/>
    <lineage>
        <taxon>Eukaryota</taxon>
        <taxon>Fungi</taxon>
        <taxon>Dikarya</taxon>
        <taxon>Ascomycota</taxon>
        <taxon>Pezizomycotina</taxon>
        <taxon>Eurotiomycetes</taxon>
        <taxon>Eurotiomycetidae</taxon>
        <taxon>Eurotiales</taxon>
        <taxon>Aspergillaceae</taxon>
        <taxon>Penicillium</taxon>
    </lineage>
</organism>
<dbReference type="PANTHER" id="PTHR23501">
    <property type="entry name" value="MAJOR FACILITATOR SUPERFAMILY"/>
    <property type="match status" value="1"/>
</dbReference>
<dbReference type="EMBL" id="WIWV01000092">
    <property type="protein sequence ID" value="KAF7714217.1"/>
    <property type="molecule type" value="Genomic_DNA"/>
</dbReference>
<dbReference type="FunFam" id="1.20.1250.20:FF:000196">
    <property type="entry name" value="MFS toxin efflux pump (AflT)"/>
    <property type="match status" value="1"/>
</dbReference>
<feature type="transmembrane region" description="Helical" evidence="7">
    <location>
        <begin position="308"/>
        <end position="329"/>
    </location>
</feature>
<dbReference type="InterPro" id="IPR011701">
    <property type="entry name" value="MFS"/>
</dbReference>
<feature type="domain" description="Major facilitator superfamily (MFS) profile" evidence="8">
    <location>
        <begin position="45"/>
        <end position="545"/>
    </location>
</feature>
<dbReference type="GO" id="GO:0022857">
    <property type="term" value="F:transmembrane transporter activity"/>
    <property type="evidence" value="ECO:0007669"/>
    <property type="project" value="InterPro"/>
</dbReference>
<feature type="transmembrane region" description="Helical" evidence="7">
    <location>
        <begin position="135"/>
        <end position="160"/>
    </location>
</feature>
<evidence type="ECO:0000313" key="10">
    <source>
        <dbReference type="Proteomes" id="UP000631181"/>
    </source>
</evidence>
<proteinExistence type="predicted"/>
<gene>
    <name evidence="9" type="ORF">PECM_008715</name>
</gene>
<dbReference type="OrthoDB" id="10021397at2759"/>
<feature type="transmembrane region" description="Helical" evidence="7">
    <location>
        <begin position="441"/>
        <end position="464"/>
    </location>
</feature>
<sequence length="545" mass="57847">MAEEKNLAQNTEAPETPDVELEGTHDEPVDSANEEYPHGLRLVTVVAAVMLTVFLTSLDQTIVGTAIPKITDEFHGLSQVSWYGSAYFMCLGGFQSSWGKAYRYFPLKLCFVVSVVIFELGSLVCGVSPSSVAFIVGRAIAGVGGAGVSSGGTVILAFCAEPKKRPTLMGFVGVAYTVAAICGPLIGGAFSDRVTWRWCFYINLPIGGVALALLIVFFKTPSSASVVPATWKQKIWHMDPVGIVLSMGAIISFILALQYGGQTYDWSSSVVVGLLVGFVVILAALAVAEYYQGEYAMMPLRLLKRRSLWTGCAYQFFFASCYFLLLYYLPIYFQSIRGGDAIQSGVDNLPLVIAGCLAVLAGGIAVTKTRHATPFMALGAALATVATGLLYTLDVDTPSAKWIGYQILAGAALAFPFQNALNIAQADVDSSDISTVTATLYYFQVLGGAFSISSAQCAFVNVLLSSLRTSAPGVNPLLVVNTGATELRSVFTAEQLQGIVRAYMEAIKASFAVGIGMVGIAFVVSLICPWKRLHAGAVGDAMPVG</sequence>
<feature type="transmembrane region" description="Helical" evidence="7">
    <location>
        <begin position="509"/>
        <end position="527"/>
    </location>
</feature>
<dbReference type="Gene3D" id="1.20.1250.20">
    <property type="entry name" value="MFS general substrate transporter like domains"/>
    <property type="match status" value="1"/>
</dbReference>
<evidence type="ECO:0000256" key="6">
    <source>
        <dbReference type="SAM" id="MobiDB-lite"/>
    </source>
</evidence>
<evidence type="ECO:0000256" key="5">
    <source>
        <dbReference type="ARBA" id="ARBA00023136"/>
    </source>
</evidence>
<evidence type="ECO:0000256" key="1">
    <source>
        <dbReference type="ARBA" id="ARBA00004141"/>
    </source>
</evidence>
<dbReference type="CDD" id="cd17502">
    <property type="entry name" value="MFS_Azr1_MDR_like"/>
    <property type="match status" value="1"/>
</dbReference>
<keyword evidence="10" id="KW-1185">Reference proteome</keyword>
<comment type="subcellular location">
    <subcellularLocation>
        <location evidence="1">Membrane</location>
        <topology evidence="1">Multi-pass membrane protein</topology>
    </subcellularLocation>
</comment>
<evidence type="ECO:0000256" key="3">
    <source>
        <dbReference type="ARBA" id="ARBA00022692"/>
    </source>
</evidence>
<dbReference type="GO" id="GO:0005886">
    <property type="term" value="C:plasma membrane"/>
    <property type="evidence" value="ECO:0007669"/>
    <property type="project" value="TreeGrafter"/>
</dbReference>
<keyword evidence="3 7" id="KW-0812">Transmembrane</keyword>
<name>A0A8J8WIH8_9EURO</name>
<dbReference type="PROSITE" id="PS50850">
    <property type="entry name" value="MFS"/>
    <property type="match status" value="1"/>
</dbReference>
<dbReference type="FunFam" id="1.20.1720.10:FF:000012">
    <property type="entry name" value="MFS toxin efflux pump (AflT)"/>
    <property type="match status" value="1"/>
</dbReference>
<protein>
    <recommendedName>
        <fullName evidence="8">Major facilitator superfamily (MFS) profile domain-containing protein</fullName>
    </recommendedName>
</protein>
<keyword evidence="4 7" id="KW-1133">Transmembrane helix</keyword>
<feature type="transmembrane region" description="Helical" evidence="7">
    <location>
        <begin position="266"/>
        <end position="287"/>
    </location>
</feature>
<feature type="transmembrane region" description="Helical" evidence="7">
    <location>
        <begin position="349"/>
        <end position="367"/>
    </location>
</feature>
<dbReference type="Pfam" id="PF07690">
    <property type="entry name" value="MFS_1"/>
    <property type="match status" value="1"/>
</dbReference>
<keyword evidence="5 7" id="KW-0472">Membrane</keyword>
<evidence type="ECO:0000256" key="4">
    <source>
        <dbReference type="ARBA" id="ARBA00022989"/>
    </source>
</evidence>
<feature type="transmembrane region" description="Helical" evidence="7">
    <location>
        <begin position="374"/>
        <end position="393"/>
    </location>
</feature>
<feature type="transmembrane region" description="Helical" evidence="7">
    <location>
        <begin position="167"/>
        <end position="186"/>
    </location>
</feature>
<dbReference type="Proteomes" id="UP000631181">
    <property type="component" value="Unassembled WGS sequence"/>
</dbReference>
<feature type="transmembrane region" description="Helical" evidence="7">
    <location>
        <begin position="109"/>
        <end position="129"/>
    </location>
</feature>
<dbReference type="AlphaFoldDB" id="A0A8J8WIH8"/>
<feature type="transmembrane region" description="Helical" evidence="7">
    <location>
        <begin position="239"/>
        <end position="260"/>
    </location>
</feature>
<feature type="region of interest" description="Disordered" evidence="6">
    <location>
        <begin position="1"/>
        <end position="30"/>
    </location>
</feature>
<dbReference type="Gene3D" id="1.20.1720.10">
    <property type="entry name" value="Multidrug resistance protein D"/>
    <property type="match status" value="1"/>
</dbReference>
<comment type="caution">
    <text evidence="9">The sequence shown here is derived from an EMBL/GenBank/DDBJ whole genome shotgun (WGS) entry which is preliminary data.</text>
</comment>
<evidence type="ECO:0000313" key="9">
    <source>
        <dbReference type="EMBL" id="KAF7714217.1"/>
    </source>
</evidence>
<dbReference type="PANTHER" id="PTHR23501:SF177">
    <property type="entry name" value="MAJOR FACILITATOR SUPERFAMILY (MFS) PROFILE DOMAIN-CONTAINING PROTEIN-RELATED"/>
    <property type="match status" value="1"/>
</dbReference>
<keyword evidence="2" id="KW-0813">Transport</keyword>
<reference evidence="9" key="1">
    <citation type="journal article" date="2020" name="Front. Microbiol.">
        <title>Gene regulatory networks of Penicillium echinulatum 2HH and Penicillium oxalicum 114-2 inferred by a computational biology approach.</title>
        <authorList>
            <person name="Lenz A.R."/>
            <person name="Galan-Vasquez E."/>
            <person name="Balbinot E."/>
            <person name="De Abreu F.P."/>
            <person name="De Oliveira N.S."/>
            <person name="Da Rosa L.O."/>
            <person name="De Avila E Silva S."/>
            <person name="Camassola M."/>
            <person name="Dillon A.J.P."/>
            <person name="Perez-Rueda E."/>
        </authorList>
    </citation>
    <scope>NUCLEOTIDE SEQUENCE</scope>
    <source>
        <strain evidence="9">S1M29</strain>
    </source>
</reference>
<evidence type="ECO:0000256" key="7">
    <source>
        <dbReference type="SAM" id="Phobius"/>
    </source>
</evidence>
<evidence type="ECO:0000256" key="2">
    <source>
        <dbReference type="ARBA" id="ARBA00022448"/>
    </source>
</evidence>
<dbReference type="InterPro" id="IPR036259">
    <property type="entry name" value="MFS_trans_sf"/>
</dbReference>
<feature type="transmembrane region" description="Helical" evidence="7">
    <location>
        <begin position="39"/>
        <end position="58"/>
    </location>
</feature>
<evidence type="ECO:0000259" key="8">
    <source>
        <dbReference type="PROSITE" id="PS50850"/>
    </source>
</evidence>
<accession>A0A8J8WIH8</accession>